<dbReference type="SUPFAM" id="SSF103473">
    <property type="entry name" value="MFS general substrate transporter"/>
    <property type="match status" value="1"/>
</dbReference>
<dbReference type="InterPro" id="IPR005828">
    <property type="entry name" value="MFS_sugar_transport-like"/>
</dbReference>
<evidence type="ECO:0000256" key="4">
    <source>
        <dbReference type="ARBA" id="ARBA00022989"/>
    </source>
</evidence>
<evidence type="ECO:0000256" key="2">
    <source>
        <dbReference type="ARBA" id="ARBA00022448"/>
    </source>
</evidence>
<keyword evidence="2" id="KW-0813">Transport</keyword>
<dbReference type="InterPro" id="IPR005829">
    <property type="entry name" value="Sugar_transporter_CS"/>
</dbReference>
<dbReference type="Gene3D" id="1.20.1250.20">
    <property type="entry name" value="MFS general substrate transporter like domains"/>
    <property type="match status" value="1"/>
</dbReference>
<feature type="transmembrane region" description="Helical" evidence="6">
    <location>
        <begin position="252"/>
        <end position="271"/>
    </location>
</feature>
<feature type="transmembrane region" description="Helical" evidence="6">
    <location>
        <begin position="79"/>
        <end position="97"/>
    </location>
</feature>
<dbReference type="PROSITE" id="PS00217">
    <property type="entry name" value="SUGAR_TRANSPORT_2"/>
    <property type="match status" value="1"/>
</dbReference>
<feature type="transmembrane region" description="Helical" evidence="6">
    <location>
        <begin position="411"/>
        <end position="430"/>
    </location>
</feature>
<evidence type="ECO:0000313" key="9">
    <source>
        <dbReference type="EMBL" id="GGU00086.1"/>
    </source>
</evidence>
<comment type="subcellular location">
    <subcellularLocation>
        <location evidence="1">Membrane</location>
        <topology evidence="1">Multi-pass membrane protein</topology>
    </subcellularLocation>
</comment>
<feature type="transmembrane region" description="Helical" evidence="6">
    <location>
        <begin position="109"/>
        <end position="126"/>
    </location>
</feature>
<dbReference type="PANTHER" id="PTHR23511:SF34">
    <property type="entry name" value="SYNAPTIC VESICLE GLYCOPROTEIN 2"/>
    <property type="match status" value="1"/>
</dbReference>
<feature type="transmembrane region" description="Helical" evidence="6">
    <location>
        <begin position="138"/>
        <end position="160"/>
    </location>
</feature>
<gene>
    <name evidence="9" type="ORF">GCM10007116_16740</name>
    <name evidence="8" type="ORF">HS1genome_0446</name>
</gene>
<dbReference type="CDD" id="cd17316">
    <property type="entry name" value="MFS_SV2_like"/>
    <property type="match status" value="1"/>
</dbReference>
<reference evidence="9" key="4">
    <citation type="submission" date="2020-09" db="EMBL/GenBank/DDBJ databases">
        <authorList>
            <person name="Sun Q."/>
            <person name="Ohkuma M."/>
        </authorList>
    </citation>
    <scope>NUCLEOTIDE SEQUENCE</scope>
    <source>
        <strain evidence="9">JCM 31740</strain>
    </source>
</reference>
<feature type="transmembrane region" description="Helical" evidence="6">
    <location>
        <begin position="283"/>
        <end position="308"/>
    </location>
</feature>
<evidence type="ECO:0000256" key="1">
    <source>
        <dbReference type="ARBA" id="ARBA00004141"/>
    </source>
</evidence>
<organism evidence="8 10">
    <name type="scientific">Sulfodiicoccus acidiphilus</name>
    <dbReference type="NCBI Taxonomy" id="1670455"/>
    <lineage>
        <taxon>Archaea</taxon>
        <taxon>Thermoproteota</taxon>
        <taxon>Thermoprotei</taxon>
        <taxon>Sulfolobales</taxon>
        <taxon>Sulfolobaceae</taxon>
        <taxon>Sulfodiicoccus</taxon>
    </lineage>
</organism>
<dbReference type="EMBL" id="BMQS01000016">
    <property type="protein sequence ID" value="GGU00086.1"/>
    <property type="molecule type" value="Genomic_DNA"/>
</dbReference>
<evidence type="ECO:0000256" key="5">
    <source>
        <dbReference type="ARBA" id="ARBA00023136"/>
    </source>
</evidence>
<feature type="transmembrane region" description="Helical" evidence="6">
    <location>
        <begin position="346"/>
        <end position="368"/>
    </location>
</feature>
<reference evidence="8" key="3">
    <citation type="journal article" date="2019" name="BMC Res. Notes">
        <title>Complete genome sequence of the Sulfodiicoccus acidiphilus strain HS-1T, the first crenarchaeon that lacks polB3, isolated from an acidic hot spring in Ohwaku-dani, Hakone, Japan.</title>
        <authorList>
            <person name="Sakai H.D."/>
            <person name="Kurosawa N."/>
        </authorList>
    </citation>
    <scope>NUCLEOTIDE SEQUENCE</scope>
    <source>
        <strain evidence="8">HS-1</strain>
    </source>
</reference>
<dbReference type="PANTHER" id="PTHR23511">
    <property type="entry name" value="SYNAPTIC VESICLE GLYCOPROTEIN 2"/>
    <property type="match status" value="1"/>
</dbReference>
<feature type="transmembrane region" description="Helical" evidence="6">
    <location>
        <begin position="166"/>
        <end position="185"/>
    </location>
</feature>
<keyword evidence="4 6" id="KW-1133">Transmembrane helix</keyword>
<dbReference type="Pfam" id="PF00083">
    <property type="entry name" value="Sugar_tr"/>
    <property type="match status" value="1"/>
</dbReference>
<keyword evidence="3 6" id="KW-0812">Transmembrane</keyword>
<evidence type="ECO:0000256" key="3">
    <source>
        <dbReference type="ARBA" id="ARBA00022692"/>
    </source>
</evidence>
<dbReference type="InterPro" id="IPR020846">
    <property type="entry name" value="MFS_dom"/>
</dbReference>
<feature type="domain" description="Major facilitator superfamily (MFS) profile" evidence="7">
    <location>
        <begin position="13"/>
        <end position="433"/>
    </location>
</feature>
<dbReference type="KEGG" id="sacd:HS1genome_0446"/>
<proteinExistence type="predicted"/>
<keyword evidence="10" id="KW-1185">Reference proteome</keyword>
<keyword evidence="5 6" id="KW-0472">Membrane</keyword>
<reference evidence="9" key="1">
    <citation type="journal article" date="2014" name="Int. J. Syst. Evol. Microbiol.">
        <title>Complete genome sequence of Corynebacterium casei LMG S-19264T (=DSM 44701T), isolated from a smear-ripened cheese.</title>
        <authorList>
            <consortium name="US DOE Joint Genome Institute (JGI-PGF)"/>
            <person name="Walter F."/>
            <person name="Albersmeier A."/>
            <person name="Kalinowski J."/>
            <person name="Ruckert C."/>
        </authorList>
    </citation>
    <scope>NUCLEOTIDE SEQUENCE</scope>
    <source>
        <strain evidence="9">JCM 31740</strain>
    </source>
</reference>
<evidence type="ECO:0000313" key="10">
    <source>
        <dbReference type="Proteomes" id="UP000276741"/>
    </source>
</evidence>
<feature type="transmembrane region" description="Helical" evidence="6">
    <location>
        <begin position="320"/>
        <end position="340"/>
    </location>
</feature>
<evidence type="ECO:0000313" key="8">
    <source>
        <dbReference type="EMBL" id="BBD72057.1"/>
    </source>
</evidence>
<dbReference type="PROSITE" id="PS50850">
    <property type="entry name" value="MFS"/>
    <property type="match status" value="1"/>
</dbReference>
<dbReference type="EMBL" id="AP018553">
    <property type="protein sequence ID" value="BBD72057.1"/>
    <property type="molecule type" value="Genomic_DNA"/>
</dbReference>
<protein>
    <submittedName>
        <fullName evidence="8">MFS transporter</fullName>
    </submittedName>
</protein>
<accession>A0A348B1K5</accession>
<sequence>MERFKTWPWPFSYLAMVGLAYFFGLMDVLTIGIAAPAIAATFGVSAAPLAALGGTLSLVGYVIGALGFSHISDAYGRRAGLTITLISYSVGSLWTALSPNVINVYASRLLTGVGIGADLAIAAAYLGELSPHGVRGRFQSFGTFLGFVGAGVTPFIGLLIIPAFSWGWRLFFVIGSLGALSLLYIRRVLPESPRWLISKGRVEDASRIVSKAEEFYKKKYGVLPPVEQSASKLAIVKGGKVPTLSLVTDRRYLTRLAILLPVFVLYYIYTYPYLVLTTSFLSAAGYTIASSLLIPGIGGFGFALGAFLSYVFSDYIERKYLISLLLFIQGLAMFAIGIKGPVPEEVGAYFLAAFSNTFLATALYIYAVENFPTRARSTGVAFTDGLGHIGGIFSLPFALSLFLSLGFSPTYYILGAFALVAAAVVLPGILSTRRKLEELTD</sequence>
<feature type="transmembrane region" description="Helical" evidence="6">
    <location>
        <begin position="380"/>
        <end position="405"/>
    </location>
</feature>
<dbReference type="AlphaFoldDB" id="A0A348B1K5"/>
<evidence type="ECO:0000256" key="6">
    <source>
        <dbReference type="SAM" id="Phobius"/>
    </source>
</evidence>
<feature type="transmembrane region" description="Helical" evidence="6">
    <location>
        <begin position="45"/>
        <end position="67"/>
    </location>
</feature>
<dbReference type="Proteomes" id="UP000616143">
    <property type="component" value="Unassembled WGS sequence"/>
</dbReference>
<dbReference type="Proteomes" id="UP000276741">
    <property type="component" value="Chromosome"/>
</dbReference>
<name>A0A348B1K5_9CREN</name>
<feature type="transmembrane region" description="Helical" evidence="6">
    <location>
        <begin position="12"/>
        <end position="39"/>
    </location>
</feature>
<dbReference type="GO" id="GO:0016020">
    <property type="term" value="C:membrane"/>
    <property type="evidence" value="ECO:0007669"/>
    <property type="project" value="UniProtKB-SubCell"/>
</dbReference>
<evidence type="ECO:0000259" key="7">
    <source>
        <dbReference type="PROSITE" id="PS50850"/>
    </source>
</evidence>
<reference evidence="10" key="2">
    <citation type="submission" date="2018-04" db="EMBL/GenBank/DDBJ databases">
        <title>Complete genome sequence of Sulfodiicoccus acidiphilus strain HS-1.</title>
        <authorList>
            <person name="Sakai H.D."/>
            <person name="Kurosawa N."/>
        </authorList>
    </citation>
    <scope>NUCLEOTIDE SEQUENCE [LARGE SCALE GENOMIC DNA]</scope>
    <source>
        <strain evidence="10">HS-1</strain>
    </source>
</reference>
<dbReference type="GO" id="GO:0022857">
    <property type="term" value="F:transmembrane transporter activity"/>
    <property type="evidence" value="ECO:0007669"/>
    <property type="project" value="InterPro"/>
</dbReference>
<dbReference type="InterPro" id="IPR036259">
    <property type="entry name" value="MFS_trans_sf"/>
</dbReference>